<dbReference type="UniPathway" id="UPA00219"/>
<evidence type="ECO:0000256" key="5">
    <source>
        <dbReference type="ARBA" id="ARBA00022984"/>
    </source>
</evidence>
<dbReference type="Gene3D" id="2.40.440.10">
    <property type="entry name" value="L,D-transpeptidase catalytic domain-like"/>
    <property type="match status" value="1"/>
</dbReference>
<dbReference type="InterPro" id="IPR036365">
    <property type="entry name" value="PGBD-like_sf"/>
</dbReference>
<dbReference type="EMBL" id="PGFZ01000005">
    <property type="protein sequence ID" value="POZ51767.1"/>
    <property type="molecule type" value="Genomic_DNA"/>
</dbReference>
<evidence type="ECO:0000256" key="2">
    <source>
        <dbReference type="ARBA" id="ARBA00005992"/>
    </source>
</evidence>
<dbReference type="GO" id="GO:0004180">
    <property type="term" value="F:carboxypeptidase activity"/>
    <property type="evidence" value="ECO:0007669"/>
    <property type="project" value="UniProtKB-ARBA"/>
</dbReference>
<dbReference type="InterPro" id="IPR045380">
    <property type="entry name" value="LD_TPept_scaffold_dom"/>
</dbReference>
<keyword evidence="4 7" id="KW-0133">Cell shape</keyword>
<dbReference type="Gene3D" id="1.10.101.10">
    <property type="entry name" value="PGBD-like superfamily/PGBD"/>
    <property type="match status" value="1"/>
</dbReference>
<reference evidence="10 12" key="2">
    <citation type="submission" date="2017-11" db="EMBL/GenBank/DDBJ databases">
        <title>Draft Genome Sequence of Methylobacter psychrotolerans Sph1T, an Obligate Methanotroph from Low-Temperature Environments.</title>
        <authorList>
            <person name="Oshkin I.Y."/>
            <person name="Miroshnikov K."/>
            <person name="Belova S.E."/>
            <person name="Korzhenkov A."/>
            <person name="Toshchakov S.V."/>
            <person name="Dedysh S.N."/>
        </authorList>
    </citation>
    <scope>NUCLEOTIDE SEQUENCE [LARGE SCALE GENOMIC DNA]</scope>
    <source>
        <strain evidence="10 12">Sph1</strain>
    </source>
</reference>
<keyword evidence="6 7" id="KW-0961">Cell wall biogenesis/degradation</keyword>
<dbReference type="PROSITE" id="PS52029">
    <property type="entry name" value="LD_TPASE"/>
    <property type="match status" value="1"/>
</dbReference>
<feature type="active site" description="Nucleophile" evidence="7">
    <location>
        <position position="517"/>
    </location>
</feature>
<dbReference type="GO" id="GO:0016740">
    <property type="term" value="F:transferase activity"/>
    <property type="evidence" value="ECO:0007669"/>
    <property type="project" value="UniProtKB-KW"/>
</dbReference>
<dbReference type="Pfam" id="PF03734">
    <property type="entry name" value="YkuD"/>
    <property type="match status" value="1"/>
</dbReference>
<evidence type="ECO:0000256" key="3">
    <source>
        <dbReference type="ARBA" id="ARBA00022679"/>
    </source>
</evidence>
<dbReference type="InterPro" id="IPR036366">
    <property type="entry name" value="PGBDSf"/>
</dbReference>
<evidence type="ECO:0000256" key="1">
    <source>
        <dbReference type="ARBA" id="ARBA00004752"/>
    </source>
</evidence>
<sequence>MHLNILASFKRFDGFNNSARVRLQPARVLASRPTALSGSWLSRQAPRWFMYACLTLMAPPLLANDPILNPTPAVPALAPVSQEITAIITAKQHPLLLPGGFASRADDLDALYKMANYQPLWLGTETSEKNITALLELLANAAVNGLQTSHYNLDTLQKKMPAMLHLDADAYREQASYDTALSLSLLRFLHDLHYGRISPQVINFNLKLRDKKTIDLPALIKASTEQQTVASLPSMVEPQLKQYQLLKTALEHYHALAQQAKPFAMTFKKPIRPGENLPELADLRDLLHTLGDLPSSQSNGKATRYSDDTVTAMKSFQRRHGLSGDGVIGKSTVTELNAGLEKRVTQISLAMERLRWLPELGSGPSIVVNIPAFQLWALDDINDLQTTTTQMRVVVGKAMKAQTPVLMASMSFIEFSPYWNVPYNIVKNEILPKLANGPGYLNSQNMELVGKSGAVGFSGAALAQLKQGTLRVRQKPGTRNALGRVKFLFPNKDDVYLHDTPADALFSRSRRDFSHGCVRVDDPQALAEFVLKNQKGWDKAKIQQAMKSVKMQRVVLAKPIPVLFFYTTAFFDEHNQLVFYPDIYDHDTVLLEALKNPGELSDQMLFVQANDPIKVKDDAVLPDIGTDALKTVDINK</sequence>
<name>A0A1Z4BWZ3_9GAMM</name>
<evidence type="ECO:0000313" key="10">
    <source>
        <dbReference type="EMBL" id="POZ51767.1"/>
    </source>
</evidence>
<dbReference type="RefSeq" id="WP_088618657.1">
    <property type="nucleotide sequence ID" value="NZ_CP022129.1"/>
</dbReference>
<keyword evidence="3" id="KW-0808">Transferase</keyword>
<dbReference type="GO" id="GO:0009252">
    <property type="term" value="P:peptidoglycan biosynthetic process"/>
    <property type="evidence" value="ECO:0007669"/>
    <property type="project" value="UniProtKB-UniPathway"/>
</dbReference>
<dbReference type="Pfam" id="PF01471">
    <property type="entry name" value="PG_binding_1"/>
    <property type="match status" value="1"/>
</dbReference>
<accession>A0A1Z4BWZ3</accession>
<dbReference type="InterPro" id="IPR038063">
    <property type="entry name" value="Transpep_catalytic_dom"/>
</dbReference>
<dbReference type="InterPro" id="IPR002477">
    <property type="entry name" value="Peptidoglycan-bd-like"/>
</dbReference>
<dbReference type="KEGG" id="mpsy:CEK71_06670"/>
<dbReference type="PANTHER" id="PTHR41533">
    <property type="entry name" value="L,D-TRANSPEPTIDASE HI_1667-RELATED"/>
    <property type="match status" value="1"/>
</dbReference>
<evidence type="ECO:0000256" key="4">
    <source>
        <dbReference type="ARBA" id="ARBA00022960"/>
    </source>
</evidence>
<keyword evidence="11" id="KW-1185">Reference proteome</keyword>
<comment type="similarity">
    <text evidence="2">Belongs to the YkuD family.</text>
</comment>
<evidence type="ECO:0000259" key="8">
    <source>
        <dbReference type="PROSITE" id="PS52029"/>
    </source>
</evidence>
<dbReference type="PANTHER" id="PTHR41533:SF2">
    <property type="entry name" value="BLR7131 PROTEIN"/>
    <property type="match status" value="1"/>
</dbReference>
<evidence type="ECO:0000256" key="6">
    <source>
        <dbReference type="ARBA" id="ARBA00023316"/>
    </source>
</evidence>
<dbReference type="Proteomes" id="UP000237423">
    <property type="component" value="Unassembled WGS sequence"/>
</dbReference>
<evidence type="ECO:0000313" key="12">
    <source>
        <dbReference type="Proteomes" id="UP000237423"/>
    </source>
</evidence>
<dbReference type="GO" id="GO:0008360">
    <property type="term" value="P:regulation of cell shape"/>
    <property type="evidence" value="ECO:0007669"/>
    <property type="project" value="UniProtKB-UniRule"/>
</dbReference>
<dbReference type="SUPFAM" id="SSF141523">
    <property type="entry name" value="L,D-transpeptidase catalytic domain-like"/>
    <property type="match status" value="1"/>
</dbReference>
<dbReference type="InterPro" id="IPR052905">
    <property type="entry name" value="LD-transpeptidase_YkuD-like"/>
</dbReference>
<protein>
    <submittedName>
        <fullName evidence="9">Murein L,D-transpeptidase</fullName>
    </submittedName>
</protein>
<dbReference type="OrthoDB" id="9778545at2"/>
<comment type="pathway">
    <text evidence="1 7">Cell wall biogenesis; peptidoglycan biosynthesis.</text>
</comment>
<feature type="domain" description="L,D-TPase catalytic" evidence="8">
    <location>
        <begin position="364"/>
        <end position="545"/>
    </location>
</feature>
<dbReference type="EMBL" id="CP022129">
    <property type="protein sequence ID" value="ASF45782.1"/>
    <property type="molecule type" value="Genomic_DNA"/>
</dbReference>
<evidence type="ECO:0000256" key="7">
    <source>
        <dbReference type="PROSITE-ProRule" id="PRU01373"/>
    </source>
</evidence>
<proteinExistence type="inferred from homology"/>
<reference evidence="9 11" key="1">
    <citation type="submission" date="2017-06" db="EMBL/GenBank/DDBJ databases">
        <title>Genome Sequencing of the methanotroph Methylovulum psychrotolerants str. HV10-M2 isolated from a high-altitude environment.</title>
        <authorList>
            <person name="Mateos-Rivera A."/>
        </authorList>
    </citation>
    <scope>NUCLEOTIDE SEQUENCE [LARGE SCALE GENOMIC DNA]</scope>
    <source>
        <strain evidence="9 11">HV10_M2</strain>
    </source>
</reference>
<dbReference type="AlphaFoldDB" id="A0A1Z4BWZ3"/>
<dbReference type="Pfam" id="PF20142">
    <property type="entry name" value="Scaffold"/>
    <property type="match status" value="1"/>
</dbReference>
<dbReference type="GO" id="GO:0071555">
    <property type="term" value="P:cell wall organization"/>
    <property type="evidence" value="ECO:0007669"/>
    <property type="project" value="UniProtKB-UniRule"/>
</dbReference>
<gene>
    <name evidence="10" type="ORF">AADEFJLK_02641</name>
    <name evidence="9" type="ORF">CEK71_06670</name>
</gene>
<dbReference type="InterPro" id="IPR005490">
    <property type="entry name" value="LD_TPept_cat_dom"/>
</dbReference>
<dbReference type="Proteomes" id="UP000197019">
    <property type="component" value="Chromosome"/>
</dbReference>
<evidence type="ECO:0000313" key="11">
    <source>
        <dbReference type="Proteomes" id="UP000197019"/>
    </source>
</evidence>
<dbReference type="CDD" id="cd16913">
    <property type="entry name" value="YkuD_like"/>
    <property type="match status" value="1"/>
</dbReference>
<evidence type="ECO:0000313" key="9">
    <source>
        <dbReference type="EMBL" id="ASF45782.1"/>
    </source>
</evidence>
<feature type="active site" description="Proton donor/acceptor" evidence="7">
    <location>
        <position position="498"/>
    </location>
</feature>
<keyword evidence="5 7" id="KW-0573">Peptidoglycan synthesis</keyword>
<organism evidence="9 11">
    <name type="scientific">Methylovulum psychrotolerans</name>
    <dbReference type="NCBI Taxonomy" id="1704499"/>
    <lineage>
        <taxon>Bacteria</taxon>
        <taxon>Pseudomonadati</taxon>
        <taxon>Pseudomonadota</taxon>
        <taxon>Gammaproteobacteria</taxon>
        <taxon>Methylococcales</taxon>
        <taxon>Methylococcaceae</taxon>
        <taxon>Methylovulum</taxon>
    </lineage>
</organism>
<dbReference type="SUPFAM" id="SSF47090">
    <property type="entry name" value="PGBD-like"/>
    <property type="match status" value="1"/>
</dbReference>